<dbReference type="GO" id="GO:0016747">
    <property type="term" value="F:acyltransferase activity, transferring groups other than amino-acyl groups"/>
    <property type="evidence" value="ECO:0007669"/>
    <property type="project" value="InterPro"/>
</dbReference>
<dbReference type="SUPFAM" id="SSF55729">
    <property type="entry name" value="Acyl-CoA N-acyltransferases (Nat)"/>
    <property type="match status" value="1"/>
</dbReference>
<name>A0A6A8LI45_BACVE</name>
<dbReference type="InterPro" id="IPR000182">
    <property type="entry name" value="GNAT_dom"/>
</dbReference>
<evidence type="ECO:0000259" key="3">
    <source>
        <dbReference type="PROSITE" id="PS51186"/>
    </source>
</evidence>
<reference evidence="4" key="1">
    <citation type="submission" date="2019-11" db="EMBL/GenBank/DDBJ databases">
        <title>Draft Genome Sequence of Plant Growth-Promoting Rhizosphere-Associated Bacteria.</title>
        <authorList>
            <person name="Vasilyev I.Y."/>
            <person name="Radchenko V."/>
            <person name="Ilnitskaya E.V."/>
        </authorList>
    </citation>
    <scope>NUCLEOTIDE SEQUENCE</scope>
    <source>
        <strain evidence="4">VRA_517_n</strain>
    </source>
</reference>
<proteinExistence type="predicted"/>
<feature type="domain" description="N-acetyltransferase" evidence="3">
    <location>
        <begin position="14"/>
        <end position="176"/>
    </location>
</feature>
<evidence type="ECO:0000313" key="4">
    <source>
        <dbReference type="EMBL" id="MSE03538.1"/>
    </source>
</evidence>
<dbReference type="AlphaFoldDB" id="A0A6A8LI45"/>
<dbReference type="EMBL" id="WKKV01000008">
    <property type="protein sequence ID" value="MSE03538.1"/>
    <property type="molecule type" value="Genomic_DNA"/>
</dbReference>
<comment type="caution">
    <text evidence="4">The sequence shown here is derived from an EMBL/GenBank/DDBJ whole genome shotgun (WGS) entry which is preliminary data.</text>
</comment>
<organism evidence="4">
    <name type="scientific">Bacillus velezensis</name>
    <dbReference type="NCBI Taxonomy" id="492670"/>
    <lineage>
        <taxon>Bacteria</taxon>
        <taxon>Bacillati</taxon>
        <taxon>Bacillota</taxon>
        <taxon>Bacilli</taxon>
        <taxon>Bacillales</taxon>
        <taxon>Bacillaceae</taxon>
        <taxon>Bacillus</taxon>
        <taxon>Bacillus amyloliquefaciens group</taxon>
    </lineage>
</organism>
<accession>A0A6A8LI45</accession>
<dbReference type="PROSITE" id="PS51186">
    <property type="entry name" value="GNAT"/>
    <property type="match status" value="1"/>
</dbReference>
<dbReference type="Pfam" id="PF00583">
    <property type="entry name" value="Acetyltransf_1"/>
    <property type="match status" value="1"/>
</dbReference>
<dbReference type="CDD" id="cd04301">
    <property type="entry name" value="NAT_SF"/>
    <property type="match status" value="1"/>
</dbReference>
<dbReference type="PANTHER" id="PTHR43877:SF2">
    <property type="entry name" value="AMINOALKYLPHOSPHONATE N-ACETYLTRANSFERASE-RELATED"/>
    <property type="match status" value="1"/>
</dbReference>
<dbReference type="RefSeq" id="WP_025853980.1">
    <property type="nucleotide sequence ID" value="NZ_BPWC01000005.1"/>
</dbReference>
<sequence length="177" mass="20025">MTPFTITEEKAGAFRVTSARKDDEEEVMDLLVQAAEWLRDKGSNQWSGLLQGEDTHNMREAIAKGYVFLFRQNEELAGVVMLLPEASGWDRRLWGDEGHEESVYLHRLAINRRFAGTGLGRTIMTWAETGVSCPGKTKIRLDCVFGNKALQSFYSRMGYESKGLAPGYHLFEKKVSK</sequence>
<keyword evidence="1 4" id="KW-0808">Transferase</keyword>
<dbReference type="Gene3D" id="3.40.630.30">
    <property type="match status" value="1"/>
</dbReference>
<protein>
    <submittedName>
        <fullName evidence="4">GNAT family N-acetyltransferase</fullName>
    </submittedName>
</protein>
<dbReference type="InterPro" id="IPR016181">
    <property type="entry name" value="Acyl_CoA_acyltransferase"/>
</dbReference>
<dbReference type="PANTHER" id="PTHR43877">
    <property type="entry name" value="AMINOALKYLPHOSPHONATE N-ACETYLTRANSFERASE-RELATED-RELATED"/>
    <property type="match status" value="1"/>
</dbReference>
<dbReference type="InterPro" id="IPR050832">
    <property type="entry name" value="Bact_Acetyltransf"/>
</dbReference>
<evidence type="ECO:0000256" key="2">
    <source>
        <dbReference type="ARBA" id="ARBA00023315"/>
    </source>
</evidence>
<gene>
    <name evidence="4" type="ORF">GKC39_15915</name>
</gene>
<evidence type="ECO:0000256" key="1">
    <source>
        <dbReference type="ARBA" id="ARBA00022679"/>
    </source>
</evidence>
<keyword evidence="2" id="KW-0012">Acyltransferase</keyword>